<evidence type="ECO:0000256" key="2">
    <source>
        <dbReference type="SAM" id="SignalP"/>
    </source>
</evidence>
<sequence>MNRLKGCALATAALVALLATASTLAEQPSAKPVQEVKIPLNYLPFDLKGYLRRPDGNGPFQAVILLPICGAFLDSVDQNWGAAIVSWGYVVLTLDVFTARGIKSGQTCPYPAPPETVEDVYQALNWLVAQQNIDRNRIFLVGFGRTGTVALSTVERDVATKAKRRFRGAVAFYPACGTNKGVMAAASLVIVGALDENRFEACRKMAEGNDDIGISRQHGEGIPIEFVALPDAYSGFDVPQYQEPVEVHGVHVEFSKAATERSKEILQRFLRAVGQ</sequence>
<dbReference type="PANTHER" id="PTHR22946:SF9">
    <property type="entry name" value="POLYKETIDE TRANSFERASE AF380"/>
    <property type="match status" value="1"/>
</dbReference>
<dbReference type="InterPro" id="IPR013094">
    <property type="entry name" value="AB_hydrolase_3"/>
</dbReference>
<dbReference type="Gene3D" id="3.40.50.1820">
    <property type="entry name" value="alpha/beta hydrolase"/>
    <property type="match status" value="1"/>
</dbReference>
<dbReference type="InterPro" id="IPR029058">
    <property type="entry name" value="AB_hydrolase_fold"/>
</dbReference>
<feature type="domain" description="Alpha/beta hydrolase fold-3" evidence="3">
    <location>
        <begin position="114"/>
        <end position="178"/>
    </location>
</feature>
<protein>
    <recommendedName>
        <fullName evidence="3">Alpha/beta hydrolase fold-3 domain-containing protein</fullName>
    </recommendedName>
</protein>
<name>A0ABQ6AQV2_9BRAD</name>
<dbReference type="EMBL" id="BSOW01000003">
    <property type="protein sequence ID" value="GLR84350.1"/>
    <property type="molecule type" value="Genomic_DNA"/>
</dbReference>
<dbReference type="Proteomes" id="UP001156905">
    <property type="component" value="Unassembled WGS sequence"/>
</dbReference>
<dbReference type="PANTHER" id="PTHR22946">
    <property type="entry name" value="DIENELACTONE HYDROLASE DOMAIN-CONTAINING PROTEIN-RELATED"/>
    <property type="match status" value="1"/>
</dbReference>
<evidence type="ECO:0000256" key="1">
    <source>
        <dbReference type="ARBA" id="ARBA00022801"/>
    </source>
</evidence>
<evidence type="ECO:0000259" key="3">
    <source>
        <dbReference type="Pfam" id="PF07859"/>
    </source>
</evidence>
<proteinExistence type="predicted"/>
<comment type="caution">
    <text evidence="4">The sequence shown here is derived from an EMBL/GenBank/DDBJ whole genome shotgun (WGS) entry which is preliminary data.</text>
</comment>
<keyword evidence="2" id="KW-0732">Signal</keyword>
<evidence type="ECO:0000313" key="5">
    <source>
        <dbReference type="Proteomes" id="UP001156905"/>
    </source>
</evidence>
<evidence type="ECO:0000313" key="4">
    <source>
        <dbReference type="EMBL" id="GLR84350.1"/>
    </source>
</evidence>
<feature type="chain" id="PRO_5045047399" description="Alpha/beta hydrolase fold-3 domain-containing protein" evidence="2">
    <location>
        <begin position="22"/>
        <end position="275"/>
    </location>
</feature>
<dbReference type="SUPFAM" id="SSF53474">
    <property type="entry name" value="alpha/beta-Hydrolases"/>
    <property type="match status" value="1"/>
</dbReference>
<accession>A0ABQ6AQV2</accession>
<organism evidence="4 5">
    <name type="scientific">Bradyrhizobium iriomotense</name>
    <dbReference type="NCBI Taxonomy" id="441950"/>
    <lineage>
        <taxon>Bacteria</taxon>
        <taxon>Pseudomonadati</taxon>
        <taxon>Pseudomonadota</taxon>
        <taxon>Alphaproteobacteria</taxon>
        <taxon>Hyphomicrobiales</taxon>
        <taxon>Nitrobacteraceae</taxon>
        <taxon>Bradyrhizobium</taxon>
    </lineage>
</organism>
<keyword evidence="5" id="KW-1185">Reference proteome</keyword>
<feature type="signal peptide" evidence="2">
    <location>
        <begin position="1"/>
        <end position="21"/>
    </location>
</feature>
<gene>
    <name evidence="4" type="ORF">GCM10007857_10600</name>
</gene>
<keyword evidence="1" id="KW-0378">Hydrolase</keyword>
<reference evidence="5" key="1">
    <citation type="journal article" date="2019" name="Int. J. Syst. Evol. Microbiol.">
        <title>The Global Catalogue of Microorganisms (GCM) 10K type strain sequencing project: providing services to taxonomists for standard genome sequencing and annotation.</title>
        <authorList>
            <consortium name="The Broad Institute Genomics Platform"/>
            <consortium name="The Broad Institute Genome Sequencing Center for Infectious Disease"/>
            <person name="Wu L."/>
            <person name="Ma J."/>
        </authorList>
    </citation>
    <scope>NUCLEOTIDE SEQUENCE [LARGE SCALE GENOMIC DNA]</scope>
    <source>
        <strain evidence="5">NBRC 102520</strain>
    </source>
</reference>
<dbReference type="InterPro" id="IPR050261">
    <property type="entry name" value="FrsA_esterase"/>
</dbReference>
<dbReference type="Pfam" id="PF07859">
    <property type="entry name" value="Abhydrolase_3"/>
    <property type="match status" value="1"/>
</dbReference>